<reference evidence="2" key="2">
    <citation type="submission" date="2025-08" db="UniProtKB">
        <authorList>
            <consortium name="Ensembl"/>
        </authorList>
    </citation>
    <scope>IDENTIFICATION</scope>
</reference>
<evidence type="ECO:0000313" key="2">
    <source>
        <dbReference type="Ensembl" id="ENSPMRP00000002311.1"/>
    </source>
</evidence>
<accession>A0A670HRZ4</accession>
<name>A0A670HRZ4_PODMU</name>
<dbReference type="Proteomes" id="UP000472272">
    <property type="component" value="Chromosome 1"/>
</dbReference>
<protein>
    <submittedName>
        <fullName evidence="2">Uncharacterized protein</fullName>
    </submittedName>
</protein>
<reference evidence="2" key="3">
    <citation type="submission" date="2025-09" db="UniProtKB">
        <authorList>
            <consortium name="Ensembl"/>
        </authorList>
    </citation>
    <scope>IDENTIFICATION</scope>
</reference>
<organism evidence="2 3">
    <name type="scientific">Podarcis muralis</name>
    <name type="common">Wall lizard</name>
    <name type="synonym">Lacerta muralis</name>
    <dbReference type="NCBI Taxonomy" id="64176"/>
    <lineage>
        <taxon>Eukaryota</taxon>
        <taxon>Metazoa</taxon>
        <taxon>Chordata</taxon>
        <taxon>Craniata</taxon>
        <taxon>Vertebrata</taxon>
        <taxon>Euteleostomi</taxon>
        <taxon>Lepidosauria</taxon>
        <taxon>Squamata</taxon>
        <taxon>Bifurcata</taxon>
        <taxon>Unidentata</taxon>
        <taxon>Episquamata</taxon>
        <taxon>Laterata</taxon>
        <taxon>Lacertibaenia</taxon>
        <taxon>Lacertidae</taxon>
        <taxon>Podarcis</taxon>
    </lineage>
</organism>
<keyword evidence="3" id="KW-1185">Reference proteome</keyword>
<proteinExistence type="predicted"/>
<dbReference type="Ensembl" id="ENSPMRT00000002457.1">
    <property type="protein sequence ID" value="ENSPMRP00000002311.1"/>
    <property type="gene ID" value="ENSPMRG00000001668.1"/>
</dbReference>
<feature type="region of interest" description="Disordered" evidence="1">
    <location>
        <begin position="10"/>
        <end position="36"/>
    </location>
</feature>
<reference evidence="2 3" key="1">
    <citation type="journal article" date="2019" name="Proc. Natl. Acad. Sci. U.S.A.">
        <title>Regulatory changes in pterin and carotenoid genes underlie balanced color polymorphisms in the wall lizard.</title>
        <authorList>
            <person name="Andrade P."/>
            <person name="Pinho C."/>
            <person name="Perez I de Lanuza G."/>
            <person name="Afonso S."/>
            <person name="Brejcha J."/>
            <person name="Rubin C.J."/>
            <person name="Wallerman O."/>
            <person name="Pereira P."/>
            <person name="Sabatino S.J."/>
            <person name="Bellati A."/>
            <person name="Pellitteri-Rosa D."/>
            <person name="Bosakova Z."/>
            <person name="Bunikis I."/>
            <person name="Carretero M.A."/>
            <person name="Feiner N."/>
            <person name="Marsik P."/>
            <person name="Pauperio F."/>
            <person name="Salvi D."/>
            <person name="Soler L."/>
            <person name="While G.M."/>
            <person name="Uller T."/>
            <person name="Font E."/>
            <person name="Andersson L."/>
            <person name="Carneiro M."/>
        </authorList>
    </citation>
    <scope>NUCLEOTIDE SEQUENCE</scope>
</reference>
<evidence type="ECO:0000256" key="1">
    <source>
        <dbReference type="SAM" id="MobiDB-lite"/>
    </source>
</evidence>
<feature type="compositionally biased region" description="Basic residues" evidence="1">
    <location>
        <begin position="13"/>
        <end position="27"/>
    </location>
</feature>
<sequence>MAPPCCAPAAHLPHTKHMPLSRGGGSKRRPERDKCAKEEEARGMLLRGQICHLCKLSRACHAETTVSPCLTGGPVLSLVLYHTHLELTNVL</sequence>
<dbReference type="AlphaFoldDB" id="A0A670HRZ4"/>
<evidence type="ECO:0000313" key="3">
    <source>
        <dbReference type="Proteomes" id="UP000472272"/>
    </source>
</evidence>